<proteinExistence type="predicted"/>
<organism evidence="1 2">
    <name type="scientific">Chelativorans composti</name>
    <dbReference type="NCBI Taxonomy" id="768533"/>
    <lineage>
        <taxon>Bacteria</taxon>
        <taxon>Pseudomonadati</taxon>
        <taxon>Pseudomonadota</taxon>
        <taxon>Alphaproteobacteria</taxon>
        <taxon>Hyphomicrobiales</taxon>
        <taxon>Phyllobacteriaceae</taxon>
        <taxon>Chelativorans</taxon>
    </lineage>
</organism>
<sequence length="65" mass="6916">MRLAVDCATAPPLAAASAIPIIETNEIQLSGSATATAIATRFFAIIFPSYECTNILLARTDYEPQ</sequence>
<dbReference type="Proteomes" id="UP001597373">
    <property type="component" value="Unassembled WGS sequence"/>
</dbReference>
<evidence type="ECO:0000313" key="1">
    <source>
        <dbReference type="EMBL" id="MFD2260358.1"/>
    </source>
</evidence>
<dbReference type="RefSeq" id="WP_345099175.1">
    <property type="nucleotide sequence ID" value="NZ_BAABGS010000021.1"/>
</dbReference>
<keyword evidence="2" id="KW-1185">Reference proteome</keyword>
<evidence type="ECO:0000313" key="2">
    <source>
        <dbReference type="Proteomes" id="UP001597373"/>
    </source>
</evidence>
<name>A0ABW5DIK8_9HYPH</name>
<accession>A0ABW5DIK8</accession>
<comment type="caution">
    <text evidence="1">The sequence shown here is derived from an EMBL/GenBank/DDBJ whole genome shotgun (WGS) entry which is preliminary data.</text>
</comment>
<protein>
    <submittedName>
        <fullName evidence="1">Uncharacterized protein</fullName>
    </submittedName>
</protein>
<gene>
    <name evidence="1" type="ORF">ACFSMZ_11355</name>
</gene>
<reference evidence="2" key="1">
    <citation type="journal article" date="2019" name="Int. J. Syst. Evol. Microbiol.">
        <title>The Global Catalogue of Microorganisms (GCM) 10K type strain sequencing project: providing services to taxonomists for standard genome sequencing and annotation.</title>
        <authorList>
            <consortium name="The Broad Institute Genomics Platform"/>
            <consortium name="The Broad Institute Genome Sequencing Center for Infectious Disease"/>
            <person name="Wu L."/>
            <person name="Ma J."/>
        </authorList>
    </citation>
    <scope>NUCLEOTIDE SEQUENCE [LARGE SCALE GENOMIC DNA]</scope>
    <source>
        <strain evidence="2">KCTC 23707</strain>
    </source>
</reference>
<dbReference type="EMBL" id="JBHUIR010000038">
    <property type="protein sequence ID" value="MFD2260358.1"/>
    <property type="molecule type" value="Genomic_DNA"/>
</dbReference>